<sequence length="60" mass="6755">MWLRVKKSKPGPIPQVVCDVENCIYNRDRRCTAADIQVGPHFACSCCDTICSTFHPKEGE</sequence>
<evidence type="ECO:0000259" key="1">
    <source>
        <dbReference type="Pfam" id="PF07561"/>
    </source>
</evidence>
<proteinExistence type="predicted"/>
<reference evidence="3" key="1">
    <citation type="submission" date="2016-11" db="EMBL/GenBank/DDBJ databases">
        <authorList>
            <person name="Jaros S."/>
            <person name="Januszkiewicz K."/>
            <person name="Wedrychowicz H."/>
        </authorList>
    </citation>
    <scope>NUCLEOTIDE SEQUENCE [LARGE SCALE GENOMIC DNA]</scope>
    <source>
        <strain evidence="3">DSM 4029</strain>
    </source>
</reference>
<dbReference type="Pfam" id="PF07561">
    <property type="entry name" value="DUF1540"/>
    <property type="match status" value="1"/>
</dbReference>
<organism evidence="2 3">
    <name type="scientific">Bittarella massiliensis</name>
    <name type="common">ex Durand et al. 2017</name>
    <dbReference type="NCBI Taxonomy" id="1720313"/>
    <lineage>
        <taxon>Bacteria</taxon>
        <taxon>Bacillati</taxon>
        <taxon>Bacillota</taxon>
        <taxon>Clostridia</taxon>
        <taxon>Eubacteriales</taxon>
        <taxon>Oscillospiraceae</taxon>
        <taxon>Bittarella (ex Durand et al. 2017)</taxon>
    </lineage>
</organism>
<evidence type="ECO:0000313" key="2">
    <source>
        <dbReference type="EMBL" id="SHF74846.1"/>
    </source>
</evidence>
<accession>A0AAQ1RV06</accession>
<protein>
    <recommendedName>
        <fullName evidence="1">DUF1540 domain-containing protein</fullName>
    </recommendedName>
</protein>
<comment type="caution">
    <text evidence="2">The sequence shown here is derived from an EMBL/GenBank/DDBJ whole genome shotgun (WGS) entry which is preliminary data.</text>
</comment>
<evidence type="ECO:0000313" key="3">
    <source>
        <dbReference type="Proteomes" id="UP000184089"/>
    </source>
</evidence>
<dbReference type="Proteomes" id="UP000184089">
    <property type="component" value="Unassembled WGS sequence"/>
</dbReference>
<dbReference type="EMBL" id="FQVY01000001">
    <property type="protein sequence ID" value="SHF74846.1"/>
    <property type="molecule type" value="Genomic_DNA"/>
</dbReference>
<dbReference type="InterPro" id="IPR011437">
    <property type="entry name" value="DUF1540"/>
</dbReference>
<name>A0AAQ1RV06_9FIRM</name>
<dbReference type="AlphaFoldDB" id="A0AAQ1RV06"/>
<gene>
    <name evidence="2" type="ORF">SAMN05444424_0547</name>
</gene>
<feature type="domain" description="DUF1540" evidence="1">
    <location>
        <begin position="16"/>
        <end position="54"/>
    </location>
</feature>